<dbReference type="PANTHER" id="PTHR43423:SF1">
    <property type="entry name" value="ABC TRANSPORTER I FAMILY MEMBER 17"/>
    <property type="match status" value="1"/>
</dbReference>
<dbReference type="PROSITE" id="PS00211">
    <property type="entry name" value="ABC_TRANSPORTER_1"/>
    <property type="match status" value="1"/>
</dbReference>
<feature type="region of interest" description="Disordered" evidence="5">
    <location>
        <begin position="1"/>
        <end position="21"/>
    </location>
</feature>
<protein>
    <submittedName>
        <fullName evidence="8">Phosphate import ATP-binding protein PstB</fullName>
    </submittedName>
</protein>
<keyword evidence="2" id="KW-0592">Phosphate transport</keyword>
<reference evidence="9 10" key="1">
    <citation type="submission" date="2019-09" db="EMBL/GenBank/DDBJ databases">
        <title>NBRP : Genome information of microbial organism related human and environment.</title>
        <authorList>
            <person name="Hattori M."/>
            <person name="Oshima K."/>
            <person name="Inaba H."/>
            <person name="Suda W."/>
            <person name="Sakamoto M."/>
            <person name="Iino T."/>
            <person name="Kitahara M."/>
            <person name="Oshida Y."/>
            <person name="Iida T."/>
            <person name="Kudo T."/>
            <person name="Itoh T."/>
            <person name="Ohkuma M."/>
        </authorList>
    </citation>
    <scope>NUCLEOTIDE SEQUENCE [LARGE SCALE GENOMIC DNA]</scope>
    <source>
        <strain evidence="7 9">Hi-2</strain>
        <strain evidence="8 10">Mie-1</strain>
    </source>
</reference>
<dbReference type="GO" id="GO:0016020">
    <property type="term" value="C:membrane"/>
    <property type="evidence" value="ECO:0007669"/>
    <property type="project" value="InterPro"/>
</dbReference>
<dbReference type="Proteomes" id="UP000322084">
    <property type="component" value="Unassembled WGS sequence"/>
</dbReference>
<evidence type="ECO:0000256" key="1">
    <source>
        <dbReference type="ARBA" id="ARBA00022448"/>
    </source>
</evidence>
<evidence type="ECO:0000259" key="6">
    <source>
        <dbReference type="PROSITE" id="PS50893"/>
    </source>
</evidence>
<evidence type="ECO:0000313" key="8">
    <source>
        <dbReference type="EMBL" id="GEQ99956.1"/>
    </source>
</evidence>
<dbReference type="AlphaFoldDB" id="A0A5A7MVU8"/>
<keyword evidence="10" id="KW-1185">Reference proteome</keyword>
<evidence type="ECO:0000256" key="5">
    <source>
        <dbReference type="SAM" id="MobiDB-lite"/>
    </source>
</evidence>
<dbReference type="InterPro" id="IPR003439">
    <property type="entry name" value="ABC_transporter-like_ATP-bd"/>
</dbReference>
<dbReference type="NCBIfam" id="TIGR00972">
    <property type="entry name" value="3a0107s01c2"/>
    <property type="match status" value="1"/>
</dbReference>
<dbReference type="PANTHER" id="PTHR43423">
    <property type="entry name" value="ABC TRANSPORTER I FAMILY MEMBER 17"/>
    <property type="match status" value="1"/>
</dbReference>
<feature type="compositionally biased region" description="Polar residues" evidence="5">
    <location>
        <begin position="8"/>
        <end position="21"/>
    </location>
</feature>
<evidence type="ECO:0000313" key="7">
    <source>
        <dbReference type="EMBL" id="GEQ97925.1"/>
    </source>
</evidence>
<keyword evidence="4 8" id="KW-0067">ATP-binding</keyword>
<dbReference type="Gene3D" id="3.40.50.300">
    <property type="entry name" value="P-loop containing nucleotide triphosphate hydrolases"/>
    <property type="match status" value="1"/>
</dbReference>
<dbReference type="InterPro" id="IPR027417">
    <property type="entry name" value="P-loop_NTPase"/>
</dbReference>
<dbReference type="GO" id="GO:0005524">
    <property type="term" value="F:ATP binding"/>
    <property type="evidence" value="ECO:0007669"/>
    <property type="project" value="UniProtKB-KW"/>
</dbReference>
<dbReference type="GO" id="GO:0035435">
    <property type="term" value="P:phosphate ion transmembrane transport"/>
    <property type="evidence" value="ECO:0007669"/>
    <property type="project" value="InterPro"/>
</dbReference>
<evidence type="ECO:0000256" key="4">
    <source>
        <dbReference type="ARBA" id="ARBA00022840"/>
    </source>
</evidence>
<evidence type="ECO:0000256" key="2">
    <source>
        <dbReference type="ARBA" id="ARBA00022592"/>
    </source>
</evidence>
<dbReference type="SMART" id="SM00382">
    <property type="entry name" value="AAA"/>
    <property type="match status" value="1"/>
</dbReference>
<comment type="caution">
    <text evidence="8">The sequence shown here is derived from an EMBL/GenBank/DDBJ whole genome shotgun (WGS) entry which is preliminary data.</text>
</comment>
<evidence type="ECO:0000313" key="10">
    <source>
        <dbReference type="Proteomes" id="UP000325187"/>
    </source>
</evidence>
<evidence type="ECO:0000256" key="3">
    <source>
        <dbReference type="ARBA" id="ARBA00022741"/>
    </source>
</evidence>
<dbReference type="InterPro" id="IPR017871">
    <property type="entry name" value="ABC_transporter-like_CS"/>
</dbReference>
<evidence type="ECO:0000313" key="9">
    <source>
        <dbReference type="Proteomes" id="UP000322084"/>
    </source>
</evidence>
<dbReference type="CDD" id="cd03260">
    <property type="entry name" value="ABC_PstB_phosphate_transporter"/>
    <property type="match status" value="1"/>
</dbReference>
<dbReference type="InterPro" id="IPR003593">
    <property type="entry name" value="AAA+_ATPase"/>
</dbReference>
<dbReference type="Pfam" id="PF00005">
    <property type="entry name" value="ABC_tran"/>
    <property type="match status" value="1"/>
</dbReference>
<organism evidence="8 10">
    <name type="scientific">Iodidimonas gelatinilytica</name>
    <dbReference type="NCBI Taxonomy" id="1236966"/>
    <lineage>
        <taxon>Bacteria</taxon>
        <taxon>Pseudomonadati</taxon>
        <taxon>Pseudomonadota</taxon>
        <taxon>Alphaproteobacteria</taxon>
        <taxon>Iodidimonadales</taxon>
        <taxon>Iodidimonadaceae</taxon>
        <taxon>Iodidimonas</taxon>
    </lineage>
</organism>
<dbReference type="Proteomes" id="UP000325187">
    <property type="component" value="Unassembled WGS sequence"/>
</dbReference>
<dbReference type="EMBL" id="BKCM01000002">
    <property type="protein sequence ID" value="GEQ99956.1"/>
    <property type="molecule type" value="Genomic_DNA"/>
</dbReference>
<name>A0A5A7MVU8_9PROT</name>
<dbReference type="SUPFAM" id="SSF52540">
    <property type="entry name" value="P-loop containing nucleoside triphosphate hydrolases"/>
    <property type="match status" value="1"/>
</dbReference>
<accession>A0A5A7MSH3</accession>
<dbReference type="GO" id="GO:0005315">
    <property type="term" value="F:phosphate transmembrane transporter activity"/>
    <property type="evidence" value="ECO:0007669"/>
    <property type="project" value="InterPro"/>
</dbReference>
<dbReference type="PROSITE" id="PS50893">
    <property type="entry name" value="ABC_TRANSPORTER_2"/>
    <property type="match status" value="1"/>
</dbReference>
<gene>
    <name evidence="8" type="primary">pstB_1</name>
    <name evidence="7" type="synonym">pstB_2</name>
    <name evidence="7" type="ORF">JCM17844_15620</name>
    <name evidence="8" type="ORF">JCM17845_05800</name>
</gene>
<dbReference type="EMBL" id="BKCL01000004">
    <property type="protein sequence ID" value="GEQ97925.1"/>
    <property type="molecule type" value="Genomic_DNA"/>
</dbReference>
<keyword evidence="3" id="KW-0547">Nucleotide-binding</keyword>
<dbReference type="InterPro" id="IPR005670">
    <property type="entry name" value="PstB-like"/>
</dbReference>
<dbReference type="GO" id="GO:0016887">
    <property type="term" value="F:ATP hydrolysis activity"/>
    <property type="evidence" value="ECO:0007669"/>
    <property type="project" value="InterPro"/>
</dbReference>
<keyword evidence="1" id="KW-0813">Transport</keyword>
<feature type="domain" description="ABC transporter" evidence="6">
    <location>
        <begin position="43"/>
        <end position="286"/>
    </location>
</feature>
<accession>A0A5A7MVU8</accession>
<sequence>MTVDPKSPTMSESQRGSMNDLNLSQLVEGRGDAQAETGNALRADVQNLNFWYGDFQALKGINLPVHDKKVTALIGASGCGKSTLLRCFNRMHDLYRNNRYDGAINLYPEGDNIVGPKTDPMLIRLRVGMVFQKPNPFPKSIYENVAAGLRIRGINKRSVLDDKVEAALTGAALWTEVKDRLGESAYGLSGGQQQRLCIARALAPEPELLLLDEPTSALDPIATAKVEDLIEKLADNITILIVTHNMQQAARISDHVGYMHLGEMVEFDLASRIFVKPQKEQTRAYVTGRFG</sequence>
<proteinExistence type="predicted"/>